<dbReference type="EMBL" id="SNWH01000001">
    <property type="protein sequence ID" value="TDO16766.1"/>
    <property type="molecule type" value="Genomic_DNA"/>
</dbReference>
<dbReference type="Pfam" id="PF00990">
    <property type="entry name" value="GGDEF"/>
    <property type="match status" value="1"/>
</dbReference>
<feature type="domain" description="PAS" evidence="2">
    <location>
        <begin position="35"/>
        <end position="82"/>
    </location>
</feature>
<dbReference type="SMART" id="SM00091">
    <property type="entry name" value="PAS"/>
    <property type="match status" value="1"/>
</dbReference>
<dbReference type="Pfam" id="PF13188">
    <property type="entry name" value="PAS_8"/>
    <property type="match status" value="1"/>
</dbReference>
<gene>
    <name evidence="5" type="ORF">DFO68_101297</name>
</gene>
<dbReference type="OrthoDB" id="6151881at2"/>
<proteinExistence type="predicted"/>
<dbReference type="Gene3D" id="3.30.450.20">
    <property type="entry name" value="PAS domain"/>
    <property type="match status" value="1"/>
</dbReference>
<dbReference type="InterPro" id="IPR043128">
    <property type="entry name" value="Rev_trsase/Diguanyl_cyclase"/>
</dbReference>
<dbReference type="PROSITE" id="PS50887">
    <property type="entry name" value="GGDEF"/>
    <property type="match status" value="1"/>
</dbReference>
<dbReference type="InterPro" id="IPR001633">
    <property type="entry name" value="EAL_dom"/>
</dbReference>
<feature type="domain" description="GGDEF" evidence="4">
    <location>
        <begin position="179"/>
        <end position="309"/>
    </location>
</feature>
<evidence type="ECO:0000313" key="5">
    <source>
        <dbReference type="EMBL" id="TDO16766.1"/>
    </source>
</evidence>
<comment type="caution">
    <text evidence="5">The sequence shown here is derived from an EMBL/GenBank/DDBJ whole genome shotgun (WGS) entry which is preliminary data.</text>
</comment>
<dbReference type="AlphaFoldDB" id="A0A4R6I5Y3"/>
<dbReference type="PROSITE" id="PS50883">
    <property type="entry name" value="EAL"/>
    <property type="match status" value="1"/>
</dbReference>
<name>A0A4R6I5Y3_9GAMM</name>
<dbReference type="Gene3D" id="3.30.70.270">
    <property type="match status" value="1"/>
</dbReference>
<evidence type="ECO:0000259" key="3">
    <source>
        <dbReference type="PROSITE" id="PS50883"/>
    </source>
</evidence>
<dbReference type="PANTHER" id="PTHR44757">
    <property type="entry name" value="DIGUANYLATE CYCLASE DGCP"/>
    <property type="match status" value="1"/>
</dbReference>
<dbReference type="PANTHER" id="PTHR44757:SF2">
    <property type="entry name" value="BIOFILM ARCHITECTURE MAINTENANCE PROTEIN MBAA"/>
    <property type="match status" value="1"/>
</dbReference>
<feature type="domain" description="EAL" evidence="3">
    <location>
        <begin position="318"/>
        <end position="578"/>
    </location>
</feature>
<feature type="region of interest" description="Disordered" evidence="1">
    <location>
        <begin position="1"/>
        <end position="21"/>
    </location>
</feature>
<evidence type="ECO:0000259" key="2">
    <source>
        <dbReference type="PROSITE" id="PS50112"/>
    </source>
</evidence>
<evidence type="ECO:0000256" key="1">
    <source>
        <dbReference type="SAM" id="MobiDB-lite"/>
    </source>
</evidence>
<dbReference type="InterPro" id="IPR035965">
    <property type="entry name" value="PAS-like_dom_sf"/>
</dbReference>
<reference evidence="5 6" key="1">
    <citation type="submission" date="2019-03" db="EMBL/GenBank/DDBJ databases">
        <title>Freshwater and sediment microbial communities from various areas in North America, analyzing microbe dynamics in response to fracking.</title>
        <authorList>
            <person name="Lamendella R."/>
        </authorList>
    </citation>
    <scope>NUCLEOTIDE SEQUENCE [LARGE SCALE GENOMIC DNA]</scope>
    <source>
        <strain evidence="5 6">1_TX</strain>
    </source>
</reference>
<dbReference type="InterPro" id="IPR035919">
    <property type="entry name" value="EAL_sf"/>
</dbReference>
<protein>
    <submittedName>
        <fullName evidence="5">Diguanylate cyclase (GGDEF)-like protein</fullName>
    </submittedName>
</protein>
<accession>A0A4R6I5Y3</accession>
<dbReference type="PROSITE" id="PS50112">
    <property type="entry name" value="PAS"/>
    <property type="match status" value="1"/>
</dbReference>
<dbReference type="SMART" id="SM00267">
    <property type="entry name" value="GGDEF"/>
    <property type="match status" value="1"/>
</dbReference>
<dbReference type="CDD" id="cd00130">
    <property type="entry name" value="PAS"/>
    <property type="match status" value="1"/>
</dbReference>
<keyword evidence="6" id="KW-1185">Reference proteome</keyword>
<dbReference type="InterPro" id="IPR029787">
    <property type="entry name" value="Nucleotide_cyclase"/>
</dbReference>
<dbReference type="InterPro" id="IPR000014">
    <property type="entry name" value="PAS"/>
</dbReference>
<dbReference type="SMART" id="SM00052">
    <property type="entry name" value="EAL"/>
    <property type="match status" value="1"/>
</dbReference>
<evidence type="ECO:0000313" key="6">
    <source>
        <dbReference type="Proteomes" id="UP000295150"/>
    </source>
</evidence>
<sequence>MSDDRAAPPQQPPSSNGGADAAILKHHPALLSQLVLENSPLGLVLLDAHNKVLWANPVFLALLEMEEQQLVGKSLTDVMRMVSWLPVPRGNDPEADSPQWQRIWLASENAESSRMVLMCELTPKPPVAGVSRMLAFVDLREGHVGDFPPFADPHTGLASQWVFEDRLHHAMNRAERHEQRLAVLLIRLDRGDDVRQAHGESVMQALLPQISRRLMGTLRSEDSISYLGGDRWGVLIEHPLSAESLQAAALRCIEAIEAPFKLGRPPLLLSLSIGIAMYPDDGDSPEQLMSSAGQALEKTRPASLMFFDRSLKRLLAQRMALRQSLQESLLRPERHFEVLFQPQIRLQDGHCVSVEALVRWQHPQQGKWQPAAFLPMVAEMAQMVRLDRWVLEQVIAQHRCWQAAGEPLSSLGISVNLDASLLEQTVFDGCPIDRFLRQGADDLDWLSLELDGQVLSAQDEMHSLLMRRLARMGVHLVVDNLGSAPVDLVRLAMLPVSQGKIGHELVHGLSDSSPFARQALSALSQCLKALQLDSVMVGVETDAQLAAARQKGIDRVQGDRLGAPMSAGELAEWLSKHPHGQLLP</sequence>
<dbReference type="InterPro" id="IPR000160">
    <property type="entry name" value="GGDEF_dom"/>
</dbReference>
<dbReference type="Proteomes" id="UP000295150">
    <property type="component" value="Unassembled WGS sequence"/>
</dbReference>
<dbReference type="CDD" id="cd01949">
    <property type="entry name" value="GGDEF"/>
    <property type="match status" value="1"/>
</dbReference>
<organism evidence="5 6">
    <name type="scientific">Halomonas ventosae</name>
    <dbReference type="NCBI Taxonomy" id="229007"/>
    <lineage>
        <taxon>Bacteria</taxon>
        <taxon>Pseudomonadati</taxon>
        <taxon>Pseudomonadota</taxon>
        <taxon>Gammaproteobacteria</taxon>
        <taxon>Oceanospirillales</taxon>
        <taxon>Halomonadaceae</taxon>
        <taxon>Halomonas</taxon>
    </lineage>
</organism>
<dbReference type="NCBIfam" id="TIGR00254">
    <property type="entry name" value="GGDEF"/>
    <property type="match status" value="1"/>
</dbReference>
<dbReference type="InterPro" id="IPR052155">
    <property type="entry name" value="Biofilm_reg_signaling"/>
</dbReference>
<dbReference type="SUPFAM" id="SSF55073">
    <property type="entry name" value="Nucleotide cyclase"/>
    <property type="match status" value="1"/>
</dbReference>
<dbReference type="Pfam" id="PF00563">
    <property type="entry name" value="EAL"/>
    <property type="match status" value="1"/>
</dbReference>
<dbReference type="CDD" id="cd01948">
    <property type="entry name" value="EAL"/>
    <property type="match status" value="1"/>
</dbReference>
<dbReference type="RefSeq" id="WP_133481338.1">
    <property type="nucleotide sequence ID" value="NZ_SNWH01000001.1"/>
</dbReference>
<dbReference type="Gene3D" id="3.20.20.450">
    <property type="entry name" value="EAL domain"/>
    <property type="match status" value="1"/>
</dbReference>
<dbReference type="SUPFAM" id="SSF141868">
    <property type="entry name" value="EAL domain-like"/>
    <property type="match status" value="1"/>
</dbReference>
<dbReference type="SUPFAM" id="SSF55785">
    <property type="entry name" value="PYP-like sensor domain (PAS domain)"/>
    <property type="match status" value="1"/>
</dbReference>
<evidence type="ECO:0000259" key="4">
    <source>
        <dbReference type="PROSITE" id="PS50887"/>
    </source>
</evidence>